<name>A0A922MNC3_SPOEX</name>
<proteinExistence type="predicted"/>
<dbReference type="GO" id="GO:0043021">
    <property type="term" value="F:ribonucleoprotein complex binding"/>
    <property type="evidence" value="ECO:0007669"/>
    <property type="project" value="TreeGrafter"/>
</dbReference>
<dbReference type="Proteomes" id="UP000814243">
    <property type="component" value="Unassembled WGS sequence"/>
</dbReference>
<dbReference type="GO" id="GO:0000463">
    <property type="term" value="P:maturation of LSU-rRNA from tricistronic rRNA transcript (SSU-rRNA, 5.8S rRNA, LSU-rRNA)"/>
    <property type="evidence" value="ECO:0007669"/>
    <property type="project" value="TreeGrafter"/>
</dbReference>
<dbReference type="InterPro" id="IPR036322">
    <property type="entry name" value="WD40_repeat_dom_sf"/>
</dbReference>
<evidence type="ECO:0000313" key="2">
    <source>
        <dbReference type="Proteomes" id="UP000814243"/>
    </source>
</evidence>
<comment type="caution">
    <text evidence="1">The sequence shown here is derived from an EMBL/GenBank/DDBJ whole genome shotgun (WGS) entry which is preliminary data.</text>
</comment>
<dbReference type="EMBL" id="JACEFF010000305">
    <property type="protein sequence ID" value="KAH9639803.1"/>
    <property type="molecule type" value="Genomic_DNA"/>
</dbReference>
<dbReference type="PANTHER" id="PTHR17605">
    <property type="entry name" value="RIBOSOME BIOGENESIS PROTEIN BOP1 BLOCK OF PROLIFERATION 1 PROTEIN"/>
    <property type="match status" value="1"/>
</dbReference>
<dbReference type="InterPro" id="IPR015943">
    <property type="entry name" value="WD40/YVTN_repeat-like_dom_sf"/>
</dbReference>
<dbReference type="SUPFAM" id="SSF50978">
    <property type="entry name" value="WD40 repeat-like"/>
    <property type="match status" value="1"/>
</dbReference>
<sequence>MRSGVPRGDVERVEPAQWARGVCSSRDIARGVCSSRDIAGSECRAATWERVEPAQWARGVRGSVLHAREVAHVCWHARGDYVCCTLRPGAAGGAGGARAVLVHQLSRRRSQLPLARCKGLVQCALFHPTRPQLLVATQRVVRVYDLLKQELVRKLLTGAQWISNMAVHPAGDNLLVCSYDRKCIW</sequence>
<accession>A0A922MNC3</accession>
<dbReference type="InterPro" id="IPR001680">
    <property type="entry name" value="WD40_rpt"/>
</dbReference>
<dbReference type="GO" id="GO:0030687">
    <property type="term" value="C:preribosome, large subunit precursor"/>
    <property type="evidence" value="ECO:0007669"/>
    <property type="project" value="TreeGrafter"/>
</dbReference>
<dbReference type="Pfam" id="PF00400">
    <property type="entry name" value="WD40"/>
    <property type="match status" value="1"/>
</dbReference>
<reference evidence="1" key="1">
    <citation type="journal article" date="2021" name="G3 (Bethesda)">
        <title>Genome and transcriptome analysis of the beet armyworm Spodoptera exigua reveals targets for pest control. .</title>
        <authorList>
            <person name="Simon S."/>
            <person name="Breeschoten T."/>
            <person name="Jansen H.J."/>
            <person name="Dirks R.P."/>
            <person name="Schranz M.E."/>
            <person name="Ros V.I.D."/>
        </authorList>
    </citation>
    <scope>NUCLEOTIDE SEQUENCE</scope>
    <source>
        <strain evidence="1">TB_SE_WUR_2020</strain>
    </source>
</reference>
<dbReference type="PANTHER" id="PTHR17605:SF0">
    <property type="entry name" value="RIBOSOME BIOGENESIS PROTEIN BOP1"/>
    <property type="match status" value="1"/>
</dbReference>
<protein>
    <submittedName>
        <fullName evidence="1">Uncharacterized protein</fullName>
    </submittedName>
</protein>
<dbReference type="InterPro" id="IPR028598">
    <property type="entry name" value="BOP1/Erb1"/>
</dbReference>
<dbReference type="GO" id="GO:0070545">
    <property type="term" value="C:PeBoW complex"/>
    <property type="evidence" value="ECO:0007669"/>
    <property type="project" value="TreeGrafter"/>
</dbReference>
<gene>
    <name evidence="1" type="ORF">HF086_002948</name>
</gene>
<organism evidence="1 2">
    <name type="scientific">Spodoptera exigua</name>
    <name type="common">Beet armyworm</name>
    <name type="synonym">Noctua fulgens</name>
    <dbReference type="NCBI Taxonomy" id="7107"/>
    <lineage>
        <taxon>Eukaryota</taxon>
        <taxon>Metazoa</taxon>
        <taxon>Ecdysozoa</taxon>
        <taxon>Arthropoda</taxon>
        <taxon>Hexapoda</taxon>
        <taxon>Insecta</taxon>
        <taxon>Pterygota</taxon>
        <taxon>Neoptera</taxon>
        <taxon>Endopterygota</taxon>
        <taxon>Lepidoptera</taxon>
        <taxon>Glossata</taxon>
        <taxon>Ditrysia</taxon>
        <taxon>Noctuoidea</taxon>
        <taxon>Noctuidae</taxon>
        <taxon>Amphipyrinae</taxon>
        <taxon>Spodoptera</taxon>
    </lineage>
</organism>
<dbReference type="Gene3D" id="2.130.10.10">
    <property type="entry name" value="YVTN repeat-like/Quinoprotein amine dehydrogenase"/>
    <property type="match status" value="1"/>
</dbReference>
<evidence type="ECO:0000313" key="1">
    <source>
        <dbReference type="EMBL" id="KAH9639803.1"/>
    </source>
</evidence>
<dbReference type="AlphaFoldDB" id="A0A922MNC3"/>